<dbReference type="STRING" id="384616.Pisl_1000"/>
<keyword evidence="4" id="KW-1185">Reference proteome</keyword>
<evidence type="ECO:0000313" key="4">
    <source>
        <dbReference type="Proteomes" id="UP000002595"/>
    </source>
</evidence>
<dbReference type="InterPro" id="IPR056346">
    <property type="entry name" value="HTH_Cmi2_C"/>
</dbReference>
<gene>
    <name evidence="3" type="ordered locus">Pisl_1000</name>
</gene>
<proteinExistence type="predicted"/>
<accession>A1RT93</accession>
<dbReference type="KEGG" id="pis:Pisl_1000"/>
<feature type="coiled-coil region" evidence="1">
    <location>
        <begin position="721"/>
        <end position="769"/>
    </location>
</feature>
<organism evidence="3 4">
    <name type="scientific">Pyrobaculum islandicum (strain DSM 4184 / JCM 9189 / GEO3)</name>
    <dbReference type="NCBI Taxonomy" id="384616"/>
    <lineage>
        <taxon>Archaea</taxon>
        <taxon>Thermoproteota</taxon>
        <taxon>Thermoprotei</taxon>
        <taxon>Thermoproteales</taxon>
        <taxon>Thermoproteaceae</taxon>
        <taxon>Pyrobaculum</taxon>
    </lineage>
</organism>
<keyword evidence="1" id="KW-0175">Coiled coil</keyword>
<dbReference type="HOGENOM" id="CLU_309434_0_0_2"/>
<evidence type="ECO:0000313" key="3">
    <source>
        <dbReference type="EMBL" id="ABL88175.1"/>
    </source>
</evidence>
<feature type="coiled-coil region" evidence="1">
    <location>
        <begin position="565"/>
        <end position="599"/>
    </location>
</feature>
<dbReference type="InterPro" id="IPR027417">
    <property type="entry name" value="P-loop_NTPase"/>
</dbReference>
<dbReference type="SUPFAM" id="SSF52540">
    <property type="entry name" value="P-loop containing nucleoside triphosphate hydrolases"/>
    <property type="match status" value="1"/>
</dbReference>
<protein>
    <recommendedName>
        <fullName evidence="2">Cmi2 C-terminal domain-containing protein</fullName>
    </recommendedName>
</protein>
<dbReference type="AlphaFoldDB" id="A1RT93"/>
<evidence type="ECO:0000259" key="2">
    <source>
        <dbReference type="Pfam" id="PF24270"/>
    </source>
</evidence>
<feature type="domain" description="Cmi2 C-terminal" evidence="2">
    <location>
        <begin position="848"/>
        <end position="943"/>
    </location>
</feature>
<sequence length="946" mass="109698">MPFSPSGVTHLVRLHRSVGFEKELQEVADVLKVVKEGNINVLAVIIAPYGWGKSELLDEVEKLAAEEGFAIVRFALSLDSEFLTQTIAKEKNKPMLVLIDEADEISRIAAVHKLGALSDEKFVKMIQKVATYIRALLEPRSYRHMLGDPERFNKIAIIIALTPQLYYTILKNVIPDVFDITSGRVYKEIVLDTRYPFWQFVETVKQRLSAYSSQERLRKIEKGDIDPLSPFTLHELAALYHLAKRKGEVTPRSLMKLTARLFQLKKEGGRLAYLLREEGINPDLDDEVLELAFAGISFEKKTPISKEVYVYRVPYEDKEALVTVREYLLTRGKDIDLKDPKNVSYEPYFYYSLIEHGKLYIYVFTEDSLDISKYLIGKKYLVLDDIAKLVGIDEVQSVATLTRELSQKLENYMSLLEEVEHIIGIDGIRLRICCGYAIWQNNMGIRESYIFIHVDREDELKKVIGDLTNIIAQGAVGGYVIDYMNIFITSRVLLSETIQAAVMPLMSAYWKRYYPEPAANYVTIQIYGADRIEKLKHEVIKFEINKLLRRSSKFPEFVDVIRLGREKARENIIRYTLALRKSKEKKQSALIKVAEALDEGQEVEGFKSYRLIEEILLNTFEESIHEKELRSIIVALFPTNLWREIREDDVIELMKLRGVLIPNGDYLYKFNEELARRYLGNILDQIKSFSEVVIEKQTPLGTIRLSKKIDVTEVRASFEDRKTYAKALREALQKLIEAKERYEEIRRELEREAEERAKLLRRISTILERYPQRSKFIDVVKIRPQDVEREETLVQKVEEVLKIWGEIKHMAKYIRSKIDVERDLEILLELPEPWLDDYISTLRLYAFEISKRYEKIIQLERERKTALEWLKAKFGDVGDDLEKAIVTIASKLGINARLLEAVARRGKGAVLDVEELAKEVGLEKPSVEEYLERLHKVGAVEKKYVA</sequence>
<reference evidence="3" key="1">
    <citation type="submission" date="2006-12" db="EMBL/GenBank/DDBJ databases">
        <title>Complete sequence of Pyrobaculum islandicum DSM 4184.</title>
        <authorList>
            <person name="Copeland A."/>
            <person name="Lucas S."/>
            <person name="Lapidus A."/>
            <person name="Barry K."/>
            <person name="Detter J.C."/>
            <person name="Glavina del Rio T."/>
            <person name="Dalin E."/>
            <person name="Tice H."/>
            <person name="Pitluck S."/>
            <person name="Meincke L."/>
            <person name="Brettin T."/>
            <person name="Bruce D."/>
            <person name="Han C."/>
            <person name="Tapia R."/>
            <person name="Gilna P."/>
            <person name="Schmutz J."/>
            <person name="Larimer F."/>
            <person name="Land M."/>
            <person name="Hauser L."/>
            <person name="Kyrpides N."/>
            <person name="Mikhailova N."/>
            <person name="Cozen A.E."/>
            <person name="Fitz-Gibbon S.T."/>
            <person name="House C.H."/>
            <person name="Saltikov C."/>
            <person name="Lowe T."/>
            <person name="Richardson P."/>
        </authorList>
    </citation>
    <scope>NUCLEOTIDE SEQUENCE [LARGE SCALE GENOMIC DNA]</scope>
    <source>
        <strain evidence="3">DSM 4184</strain>
    </source>
</reference>
<name>A1RT93_PYRIL</name>
<evidence type="ECO:0000256" key="1">
    <source>
        <dbReference type="SAM" id="Coils"/>
    </source>
</evidence>
<dbReference type="EMBL" id="CP000504">
    <property type="protein sequence ID" value="ABL88175.1"/>
    <property type="molecule type" value="Genomic_DNA"/>
</dbReference>
<dbReference type="Pfam" id="PF24270">
    <property type="entry name" value="HTH_Cmi2_C"/>
    <property type="match status" value="1"/>
</dbReference>
<dbReference type="Proteomes" id="UP000002595">
    <property type="component" value="Chromosome"/>
</dbReference>
<dbReference type="eggNOG" id="arCOG05575">
    <property type="taxonomic scope" value="Archaea"/>
</dbReference>